<dbReference type="AlphaFoldDB" id="A0A1C6SZE1"/>
<feature type="transmembrane region" description="Helical" evidence="2">
    <location>
        <begin position="603"/>
        <end position="629"/>
    </location>
</feature>
<feature type="compositionally biased region" description="Low complexity" evidence="1">
    <location>
        <begin position="876"/>
        <end position="894"/>
    </location>
</feature>
<dbReference type="PANTHER" id="PTHR10728:SF40">
    <property type="entry name" value="PATATIN FAMILY PROTEIN"/>
    <property type="match status" value="1"/>
</dbReference>
<dbReference type="SUPFAM" id="SSF52151">
    <property type="entry name" value="FabD/lysophospholipase-like"/>
    <property type="match status" value="1"/>
</dbReference>
<evidence type="ECO:0000256" key="2">
    <source>
        <dbReference type="SAM" id="Phobius"/>
    </source>
</evidence>
<keyword evidence="2" id="KW-1133">Transmembrane helix</keyword>
<feature type="transmembrane region" description="Helical" evidence="2">
    <location>
        <begin position="342"/>
        <end position="363"/>
    </location>
</feature>
<evidence type="ECO:0000256" key="1">
    <source>
        <dbReference type="SAM" id="MobiDB-lite"/>
    </source>
</evidence>
<sequence length="914" mass="97285">MARLSIAFGVLAGLLELTANRLLANAPASPEALTDRVQWLQALMFAASVLLIFALPVTATAVVVAVSRLVYSLSRRTSPPDAPTESNPPRLLPGKTVLCGPDPSGSPDESGRMGSRAAWVANWRLPESRTRGGVGICVSGGGIRSAVFTLGALQALQEVDRLREARYLVAVSGGGYAAGAMRLALQPSVPVKPAGWLCRMLSRLGSNVSAGGSSESLATPQTVFAMGSPEFDHVRRHSKYLADGAGQWVTALAVVLRGFLVAQLMLLLAVMLVGRGIGEVYSAAPTALQEALLHPSRLPLGVRWAVAVPLLAALVCWMLGVVFENWPRTACVRRLLRPTATVLAYAGLVMVLFGLLVPVLLWGSTKVPGPPGDTGVQQAATGAATVLTAGYLAAVAGIFMTVGRFAGSVMGWVRRNRAALAVVPTVLLQWTLILLGVAVLIAAHLLVFARVILGTTKGTNEWPGPVGGWHFWLIALAFVFLALLVDQTRWSLHPFYKRRLATAFAVRRVRRNGETGSEQYRPEEVTSLSSTCRPWTEDDPFPQVIFLTAANVSGQRVTPPGRKVLPYTLSGDWIGSPRLGWIDAEALENAVRHPLRLDLTTQAAMAISGAAFASAMGAAATPFSLLFALTNARLGTWLPNPLFLYKHPPAPDVHEADAADAPGSAQAPTVPSHWRYPRLPSWRRLHFLVREIFGIYPWNAQMLLVTDGGHYENLGLVEMLRHAPNVVYCFDASGGATLPASALGPAIRLAREELGIEITFDDPPHDPEGATPGSATAASKDQPNDPLAARLASSDVVIATITYPDCRPPTAPAHGKLFLGRAGLTRTTPWDVRAYAVRHPRFPNDSTGDQWFDQEQFDAYHALGRHIGRSVLTAAQASGAQSSSAGIPSPAASSGVPKQPKASGNHPGGEVVTP</sequence>
<dbReference type="Gene3D" id="3.40.1090.10">
    <property type="entry name" value="Cytosolic phospholipase A2 catalytic domain"/>
    <property type="match status" value="1"/>
</dbReference>
<dbReference type="PANTHER" id="PTHR10728">
    <property type="entry name" value="CYTOSOLIC PHOSPHOLIPASE A2"/>
    <property type="match status" value="1"/>
</dbReference>
<dbReference type="GO" id="GO:0046475">
    <property type="term" value="P:glycerophospholipid catabolic process"/>
    <property type="evidence" value="ECO:0007669"/>
    <property type="project" value="TreeGrafter"/>
</dbReference>
<keyword evidence="2" id="KW-0472">Membrane</keyword>
<evidence type="ECO:0000313" key="4">
    <source>
        <dbReference type="Proteomes" id="UP000199413"/>
    </source>
</evidence>
<dbReference type="GO" id="GO:0005829">
    <property type="term" value="C:cytosol"/>
    <property type="evidence" value="ECO:0007669"/>
    <property type="project" value="TreeGrafter"/>
</dbReference>
<feature type="transmembrane region" description="Helical" evidence="2">
    <location>
        <begin position="40"/>
        <end position="66"/>
    </location>
</feature>
<keyword evidence="4" id="KW-1185">Reference proteome</keyword>
<dbReference type="EMBL" id="FMHV01000002">
    <property type="protein sequence ID" value="SCL34901.1"/>
    <property type="molecule type" value="Genomic_DNA"/>
</dbReference>
<gene>
    <name evidence="3" type="ORF">GA0070624_5114</name>
</gene>
<name>A0A1C6SZE1_9ACTN</name>
<evidence type="ECO:0000313" key="3">
    <source>
        <dbReference type="EMBL" id="SCL34901.1"/>
    </source>
</evidence>
<protein>
    <submittedName>
        <fullName evidence="3">Patatin-like phospholipase</fullName>
    </submittedName>
</protein>
<feature type="transmembrane region" description="Helical" evidence="2">
    <location>
        <begin position="302"/>
        <end position="322"/>
    </location>
</feature>
<feature type="transmembrane region" description="Helical" evidence="2">
    <location>
        <begin position="245"/>
        <end position="273"/>
    </location>
</feature>
<feature type="region of interest" description="Disordered" evidence="1">
    <location>
        <begin position="759"/>
        <end position="786"/>
    </location>
</feature>
<feature type="region of interest" description="Disordered" evidence="1">
    <location>
        <begin position="876"/>
        <end position="914"/>
    </location>
</feature>
<accession>A0A1C6SZE1</accession>
<reference evidence="4" key="1">
    <citation type="submission" date="2016-06" db="EMBL/GenBank/DDBJ databases">
        <authorList>
            <person name="Varghese N."/>
            <person name="Submissions Spin"/>
        </authorList>
    </citation>
    <scope>NUCLEOTIDE SEQUENCE [LARGE SCALE GENOMIC DNA]</scope>
    <source>
        <strain evidence="4">DSM 45431</strain>
    </source>
</reference>
<feature type="transmembrane region" description="Helical" evidence="2">
    <location>
        <begin position="383"/>
        <end position="406"/>
    </location>
</feature>
<keyword evidence="2" id="KW-0812">Transmembrane</keyword>
<dbReference type="InterPro" id="IPR016035">
    <property type="entry name" value="Acyl_Trfase/lysoPLipase"/>
</dbReference>
<feature type="transmembrane region" description="Helical" evidence="2">
    <location>
        <begin position="469"/>
        <end position="485"/>
    </location>
</feature>
<feature type="region of interest" description="Disordered" evidence="1">
    <location>
        <begin position="75"/>
        <end position="94"/>
    </location>
</feature>
<feature type="transmembrane region" description="Helical" evidence="2">
    <location>
        <begin position="418"/>
        <end position="449"/>
    </location>
</feature>
<dbReference type="Proteomes" id="UP000199413">
    <property type="component" value="Unassembled WGS sequence"/>
</dbReference>
<organism evidence="3 4">
    <name type="scientific">Micromonospora rhizosphaerae</name>
    <dbReference type="NCBI Taxonomy" id="568872"/>
    <lineage>
        <taxon>Bacteria</taxon>
        <taxon>Bacillati</taxon>
        <taxon>Actinomycetota</taxon>
        <taxon>Actinomycetes</taxon>
        <taxon>Micromonosporales</taxon>
        <taxon>Micromonosporaceae</taxon>
        <taxon>Micromonospora</taxon>
    </lineage>
</organism>
<dbReference type="GO" id="GO:0004623">
    <property type="term" value="F:phospholipase A2 activity"/>
    <property type="evidence" value="ECO:0007669"/>
    <property type="project" value="TreeGrafter"/>
</dbReference>
<proteinExistence type="predicted"/>